<dbReference type="SFLD" id="SFLDS00003">
    <property type="entry name" value="Haloacid_Dehalogenase"/>
    <property type="match status" value="1"/>
</dbReference>
<organism evidence="5 6">
    <name type="scientific">Desulfuromonas thiophila</name>
    <dbReference type="NCBI Taxonomy" id="57664"/>
    <lineage>
        <taxon>Bacteria</taxon>
        <taxon>Pseudomonadati</taxon>
        <taxon>Thermodesulfobacteriota</taxon>
        <taxon>Desulfuromonadia</taxon>
        <taxon>Desulfuromonadales</taxon>
        <taxon>Desulfuromonadaceae</taxon>
        <taxon>Desulfuromonas</taxon>
    </lineage>
</organism>
<dbReference type="EC" id="3.1.3.18" evidence="4"/>
<dbReference type="InterPro" id="IPR041492">
    <property type="entry name" value="HAD_2"/>
</dbReference>
<comment type="similarity">
    <text evidence="3">Belongs to the HAD-like hydrolase superfamily. CbbY/CbbZ/Gph/YieH family.</text>
</comment>
<dbReference type="SUPFAM" id="SSF56784">
    <property type="entry name" value="HAD-like"/>
    <property type="match status" value="1"/>
</dbReference>
<gene>
    <name evidence="5" type="ORF">SAMN05661003_11160</name>
</gene>
<dbReference type="InterPro" id="IPR023198">
    <property type="entry name" value="PGP-like_dom2"/>
</dbReference>
<comment type="pathway">
    <text evidence="2">Organic acid metabolism; glycolate biosynthesis; glycolate from 2-phosphoglycolate: step 1/1.</text>
</comment>
<evidence type="ECO:0000256" key="4">
    <source>
        <dbReference type="ARBA" id="ARBA00013078"/>
    </source>
</evidence>
<dbReference type="InterPro" id="IPR006439">
    <property type="entry name" value="HAD-SF_hydro_IA"/>
</dbReference>
<comment type="catalytic activity">
    <reaction evidence="1">
        <text>2-phosphoglycolate + H2O = glycolate + phosphate</text>
        <dbReference type="Rhea" id="RHEA:14369"/>
        <dbReference type="ChEBI" id="CHEBI:15377"/>
        <dbReference type="ChEBI" id="CHEBI:29805"/>
        <dbReference type="ChEBI" id="CHEBI:43474"/>
        <dbReference type="ChEBI" id="CHEBI:58033"/>
        <dbReference type="EC" id="3.1.3.18"/>
    </reaction>
</comment>
<name>A0A1G7D1D2_9BACT</name>
<evidence type="ECO:0000313" key="5">
    <source>
        <dbReference type="EMBL" id="SDE44830.1"/>
    </source>
</evidence>
<dbReference type="AlphaFoldDB" id="A0A1G7D1D2"/>
<dbReference type="GO" id="GO:0006281">
    <property type="term" value="P:DNA repair"/>
    <property type="evidence" value="ECO:0007669"/>
    <property type="project" value="TreeGrafter"/>
</dbReference>
<dbReference type="PANTHER" id="PTHR43434:SF1">
    <property type="entry name" value="PHOSPHOGLYCOLATE PHOSPHATASE"/>
    <property type="match status" value="1"/>
</dbReference>
<dbReference type="InterPro" id="IPR050155">
    <property type="entry name" value="HAD-like_hydrolase_sf"/>
</dbReference>
<evidence type="ECO:0000256" key="3">
    <source>
        <dbReference type="ARBA" id="ARBA00006171"/>
    </source>
</evidence>
<dbReference type="GO" id="GO:0005829">
    <property type="term" value="C:cytosol"/>
    <property type="evidence" value="ECO:0007669"/>
    <property type="project" value="TreeGrafter"/>
</dbReference>
<evidence type="ECO:0000256" key="2">
    <source>
        <dbReference type="ARBA" id="ARBA00004818"/>
    </source>
</evidence>
<dbReference type="InterPro" id="IPR036412">
    <property type="entry name" value="HAD-like_sf"/>
</dbReference>
<evidence type="ECO:0000313" key="6">
    <source>
        <dbReference type="Proteomes" id="UP000243205"/>
    </source>
</evidence>
<dbReference type="Proteomes" id="UP000243205">
    <property type="component" value="Unassembled WGS sequence"/>
</dbReference>
<dbReference type="NCBIfam" id="TIGR01549">
    <property type="entry name" value="HAD-SF-IA-v1"/>
    <property type="match status" value="1"/>
</dbReference>
<keyword evidence="6" id="KW-1185">Reference proteome</keyword>
<sequence length="210" mass="23633">MRPLRALVYDCDGVLFDSRRANLAYYNQILTELGERPVLEEETERALLCHTGSTPQVLRHLLGSERAAEGLRVAAQVDYRPFLAWMTPEPGLLVSLRQLVRRLPLAIATNRQRTMGQILQHFELTEFFRCVTTSSDVQRPKPFPDMLWHTAQLLGCALDEMLYVGDSLLDQQAAQAAGVSFVAYRWAGEGRRIEHHADLVGLVAQLCDGS</sequence>
<reference evidence="6" key="1">
    <citation type="submission" date="2016-10" db="EMBL/GenBank/DDBJ databases">
        <authorList>
            <person name="Varghese N."/>
            <person name="Submissions S."/>
        </authorList>
    </citation>
    <scope>NUCLEOTIDE SEQUENCE [LARGE SCALE GENOMIC DNA]</scope>
    <source>
        <strain evidence="6">DSM 8987</strain>
    </source>
</reference>
<dbReference type="InterPro" id="IPR023214">
    <property type="entry name" value="HAD_sf"/>
</dbReference>
<proteinExistence type="inferred from homology"/>
<dbReference type="RefSeq" id="WP_171906400.1">
    <property type="nucleotide sequence ID" value="NZ_FNAQ01000011.1"/>
</dbReference>
<accession>A0A1G7D1D2</accession>
<dbReference type="Gene3D" id="3.40.50.1000">
    <property type="entry name" value="HAD superfamily/HAD-like"/>
    <property type="match status" value="1"/>
</dbReference>
<dbReference type="GO" id="GO:0008967">
    <property type="term" value="F:phosphoglycolate phosphatase activity"/>
    <property type="evidence" value="ECO:0007669"/>
    <property type="project" value="UniProtKB-EC"/>
</dbReference>
<dbReference type="PANTHER" id="PTHR43434">
    <property type="entry name" value="PHOSPHOGLYCOLATE PHOSPHATASE"/>
    <property type="match status" value="1"/>
</dbReference>
<dbReference type="Gene3D" id="1.10.150.240">
    <property type="entry name" value="Putative phosphatase, domain 2"/>
    <property type="match status" value="1"/>
</dbReference>
<dbReference type="STRING" id="57664.SAMN05661003_11160"/>
<dbReference type="SFLD" id="SFLDG01129">
    <property type="entry name" value="C1.5:_HAD__Beta-PGM__Phosphata"/>
    <property type="match status" value="1"/>
</dbReference>
<protein>
    <recommendedName>
        <fullName evidence="4">phosphoglycolate phosphatase</fullName>
        <ecNumber evidence="4">3.1.3.18</ecNumber>
    </recommendedName>
</protein>
<dbReference type="EMBL" id="FNAQ01000011">
    <property type="protein sequence ID" value="SDE44830.1"/>
    <property type="molecule type" value="Genomic_DNA"/>
</dbReference>
<evidence type="ECO:0000256" key="1">
    <source>
        <dbReference type="ARBA" id="ARBA00000830"/>
    </source>
</evidence>
<dbReference type="Pfam" id="PF13419">
    <property type="entry name" value="HAD_2"/>
    <property type="match status" value="1"/>
</dbReference>